<dbReference type="SUPFAM" id="SSF49265">
    <property type="entry name" value="Fibronectin type III"/>
    <property type="match status" value="1"/>
</dbReference>
<dbReference type="EMBL" id="CP114767">
    <property type="protein sequence ID" value="WBA43389.1"/>
    <property type="molecule type" value="Genomic_DNA"/>
</dbReference>
<protein>
    <recommendedName>
        <fullName evidence="3">Fibronectin type-III domain-containing protein</fullName>
    </recommendedName>
</protein>
<dbReference type="InterPro" id="IPR013783">
    <property type="entry name" value="Ig-like_fold"/>
</dbReference>
<accession>A0ABY7LUW0</accession>
<evidence type="ECO:0000313" key="4">
    <source>
        <dbReference type="EMBL" id="WBA43389.1"/>
    </source>
</evidence>
<dbReference type="RefSeq" id="WP_269561428.1">
    <property type="nucleotide sequence ID" value="NZ_CP114767.1"/>
</dbReference>
<dbReference type="CDD" id="cd00063">
    <property type="entry name" value="FN3"/>
    <property type="match status" value="1"/>
</dbReference>
<evidence type="ECO:0000256" key="2">
    <source>
        <dbReference type="SAM" id="SignalP"/>
    </source>
</evidence>
<name>A0ABY7LUW0_9BACT</name>
<evidence type="ECO:0000259" key="3">
    <source>
        <dbReference type="SMART" id="SM00060"/>
    </source>
</evidence>
<keyword evidence="5" id="KW-1185">Reference proteome</keyword>
<dbReference type="Gene3D" id="2.60.40.10">
    <property type="entry name" value="Immunoglobulins"/>
    <property type="match status" value="1"/>
</dbReference>
<feature type="signal peptide" evidence="2">
    <location>
        <begin position="1"/>
        <end position="24"/>
    </location>
</feature>
<reference evidence="4 5" key="1">
    <citation type="submission" date="2022-12" db="EMBL/GenBank/DDBJ databases">
        <title>Hymenobacter canadensis sp. nov. isolated from lake water of the Cambridge Bay, Canada.</title>
        <authorList>
            <person name="Kim W.H."/>
            <person name="Lee Y.M."/>
        </authorList>
    </citation>
    <scope>NUCLEOTIDE SEQUENCE [LARGE SCALE GENOMIC DNA]</scope>
    <source>
        <strain evidence="4 5">PAMC 29467</strain>
    </source>
</reference>
<proteinExistence type="predicted"/>
<feature type="chain" id="PRO_5046369173" description="Fibronectin type-III domain-containing protein" evidence="2">
    <location>
        <begin position="25"/>
        <end position="340"/>
    </location>
</feature>
<feature type="domain" description="Fibronectin type-III" evidence="3">
    <location>
        <begin position="232"/>
        <end position="309"/>
    </location>
</feature>
<dbReference type="Proteomes" id="UP001211005">
    <property type="component" value="Chromosome"/>
</dbReference>
<evidence type="ECO:0000313" key="5">
    <source>
        <dbReference type="Proteomes" id="UP001211005"/>
    </source>
</evidence>
<gene>
    <name evidence="4" type="ORF">O3303_07425</name>
</gene>
<evidence type="ECO:0000256" key="1">
    <source>
        <dbReference type="SAM" id="MobiDB-lite"/>
    </source>
</evidence>
<keyword evidence="2" id="KW-0732">Signal</keyword>
<feature type="region of interest" description="Disordered" evidence="1">
    <location>
        <begin position="321"/>
        <end position="340"/>
    </location>
</feature>
<sequence length="340" mass="35693">MSPRLPAPFLCFFLFLLNLAPSQAQTSQLLRLGQARRAALGTVLLVRGVVANGPELGGVRYLLDQNAGLAAYSTAPAFVALQPGDSVELQGTLRNYNGLLELTTITRTRRLAQHRPLPLHEVAFEDLASVYDEAFEGRLVRITGIPFLTTMAGVAARTLAASTSYLLGGQHGAVLRVQATAGGVQGLVGAPAPSGEFSVMGLMGQYAPGGGRGFYQLLPRSYADLEVGFGKPVVVGVPVALETSPQTVKLQFTTLNPGDTRIDFGRTGELESVVTNAAISTTHVITLTGLRPGTTYHVRASSTNMAGNSLSPVVLIATDSRRRSAASAGEPTDPAQAPKD</sequence>
<dbReference type="InterPro" id="IPR003961">
    <property type="entry name" value="FN3_dom"/>
</dbReference>
<organism evidence="4 5">
    <name type="scientific">Hymenobacter canadensis</name>
    <dbReference type="NCBI Taxonomy" id="2999067"/>
    <lineage>
        <taxon>Bacteria</taxon>
        <taxon>Pseudomonadati</taxon>
        <taxon>Bacteroidota</taxon>
        <taxon>Cytophagia</taxon>
        <taxon>Cytophagales</taxon>
        <taxon>Hymenobacteraceae</taxon>
        <taxon>Hymenobacter</taxon>
    </lineage>
</organism>
<dbReference type="InterPro" id="IPR036116">
    <property type="entry name" value="FN3_sf"/>
</dbReference>
<dbReference type="SMART" id="SM00060">
    <property type="entry name" value="FN3"/>
    <property type="match status" value="1"/>
</dbReference>